<dbReference type="EMBL" id="JBHTMK010000008">
    <property type="protein sequence ID" value="MFD1365176.1"/>
    <property type="molecule type" value="Genomic_DNA"/>
</dbReference>
<name>A0ABW4A396_9ACTN</name>
<dbReference type="SUPFAM" id="SSF46894">
    <property type="entry name" value="C-terminal effector domain of the bipartite response regulators"/>
    <property type="match status" value="1"/>
</dbReference>
<dbReference type="Proteomes" id="UP001597183">
    <property type="component" value="Unassembled WGS sequence"/>
</dbReference>
<evidence type="ECO:0000259" key="6">
    <source>
        <dbReference type="SMART" id="SM01043"/>
    </source>
</evidence>
<evidence type="ECO:0000256" key="4">
    <source>
        <dbReference type="ARBA" id="ARBA00023163"/>
    </source>
</evidence>
<dbReference type="InterPro" id="IPR051677">
    <property type="entry name" value="AfsR-DnrI-RedD_regulator"/>
</dbReference>
<evidence type="ECO:0000259" key="5">
    <source>
        <dbReference type="SMART" id="SM00862"/>
    </source>
</evidence>
<evidence type="ECO:0000256" key="1">
    <source>
        <dbReference type="ARBA" id="ARBA00005820"/>
    </source>
</evidence>
<accession>A0ABW4A396</accession>
<keyword evidence="8" id="KW-1185">Reference proteome</keyword>
<feature type="domain" description="Bacterial transcriptional activator" evidence="6">
    <location>
        <begin position="103"/>
        <end position="245"/>
    </location>
</feature>
<evidence type="ECO:0000313" key="7">
    <source>
        <dbReference type="EMBL" id="MFD1365176.1"/>
    </source>
</evidence>
<dbReference type="InterPro" id="IPR005158">
    <property type="entry name" value="BTAD"/>
</dbReference>
<dbReference type="SMART" id="SM00862">
    <property type="entry name" value="Trans_reg_C"/>
    <property type="match status" value="1"/>
</dbReference>
<keyword evidence="2" id="KW-0805">Transcription regulation</keyword>
<dbReference type="CDD" id="cd15831">
    <property type="entry name" value="BTAD"/>
    <property type="match status" value="1"/>
</dbReference>
<sequence length="389" mass="41713">MTEFRVLGPIEIRAGDRPIGALQPRQRHVLAALLVDANRPVAWPTLVDRIWGQQPPGDARTSARAHLSRVRAVLATAARLSGVAVHLVRGDGGYELIVDTERIDLHRMRRLTGQARHPSGDSEQRVTLLREAVGLWRGEPLAGLTGDWSDRMRASWAQERLGIVAAWADAEIDVGNAAGVIGRLADLTGEYPLVESLAVAYLRALQSVGRTAEAVARYAWIRDRLSIALGVEPGAELQRLHRAMLRGETPHPFPAAPAVVPVSSSISARPRRVHSLLSAARPPAASVITVVSGAAKHTSVLSRDRLEKVCADGPHRISAIKASADQVRHQAEDLLELIEDAVTARTLADAPGQPAEAQKAHAVDIKSAREAVQNALGVLAEAVVAVTDL</sequence>
<dbReference type="InterPro" id="IPR001867">
    <property type="entry name" value="OmpR/PhoB-type_DNA-bd"/>
</dbReference>
<dbReference type="InterPro" id="IPR011990">
    <property type="entry name" value="TPR-like_helical_dom_sf"/>
</dbReference>
<dbReference type="Gene3D" id="1.10.10.10">
    <property type="entry name" value="Winged helix-like DNA-binding domain superfamily/Winged helix DNA-binding domain"/>
    <property type="match status" value="1"/>
</dbReference>
<dbReference type="SMART" id="SM01043">
    <property type="entry name" value="BTAD"/>
    <property type="match status" value="1"/>
</dbReference>
<dbReference type="InterPro" id="IPR016032">
    <property type="entry name" value="Sig_transdc_resp-reg_C-effctor"/>
</dbReference>
<dbReference type="RefSeq" id="WP_317795413.1">
    <property type="nucleotide sequence ID" value="NZ_AP028461.1"/>
</dbReference>
<comment type="caution">
    <text evidence="7">The sequence shown here is derived from an EMBL/GenBank/DDBJ whole genome shotgun (WGS) entry which is preliminary data.</text>
</comment>
<dbReference type="SUPFAM" id="SSF48452">
    <property type="entry name" value="TPR-like"/>
    <property type="match status" value="1"/>
</dbReference>
<dbReference type="PANTHER" id="PTHR35807:SF1">
    <property type="entry name" value="TRANSCRIPTIONAL REGULATOR REDD"/>
    <property type="match status" value="1"/>
</dbReference>
<evidence type="ECO:0000256" key="2">
    <source>
        <dbReference type="ARBA" id="ARBA00023015"/>
    </source>
</evidence>
<dbReference type="PANTHER" id="PTHR35807">
    <property type="entry name" value="TRANSCRIPTIONAL REGULATOR REDD-RELATED"/>
    <property type="match status" value="1"/>
</dbReference>
<protein>
    <submittedName>
        <fullName evidence="7">AfsR/SARP family transcriptional regulator</fullName>
    </submittedName>
</protein>
<dbReference type="Pfam" id="PF03704">
    <property type="entry name" value="BTAD"/>
    <property type="match status" value="1"/>
</dbReference>
<proteinExistence type="inferred from homology"/>
<keyword evidence="3" id="KW-0238">DNA-binding</keyword>
<organism evidence="7 8">
    <name type="scientific">Actinoplanes sichuanensis</name>
    <dbReference type="NCBI Taxonomy" id="512349"/>
    <lineage>
        <taxon>Bacteria</taxon>
        <taxon>Bacillati</taxon>
        <taxon>Actinomycetota</taxon>
        <taxon>Actinomycetes</taxon>
        <taxon>Micromonosporales</taxon>
        <taxon>Micromonosporaceae</taxon>
        <taxon>Actinoplanes</taxon>
    </lineage>
</organism>
<reference evidence="8" key="1">
    <citation type="journal article" date="2019" name="Int. J. Syst. Evol. Microbiol.">
        <title>The Global Catalogue of Microorganisms (GCM) 10K type strain sequencing project: providing services to taxonomists for standard genome sequencing and annotation.</title>
        <authorList>
            <consortium name="The Broad Institute Genomics Platform"/>
            <consortium name="The Broad Institute Genome Sequencing Center for Infectious Disease"/>
            <person name="Wu L."/>
            <person name="Ma J."/>
        </authorList>
    </citation>
    <scope>NUCLEOTIDE SEQUENCE [LARGE SCALE GENOMIC DNA]</scope>
    <source>
        <strain evidence="8">CCM 7526</strain>
    </source>
</reference>
<dbReference type="Gene3D" id="1.25.40.10">
    <property type="entry name" value="Tetratricopeptide repeat domain"/>
    <property type="match status" value="1"/>
</dbReference>
<comment type="similarity">
    <text evidence="1">Belongs to the AfsR/DnrI/RedD regulatory family.</text>
</comment>
<dbReference type="InterPro" id="IPR036388">
    <property type="entry name" value="WH-like_DNA-bd_sf"/>
</dbReference>
<keyword evidence="4" id="KW-0804">Transcription</keyword>
<evidence type="ECO:0000256" key="3">
    <source>
        <dbReference type="ARBA" id="ARBA00023125"/>
    </source>
</evidence>
<feature type="domain" description="OmpR/PhoB-type" evidence="5">
    <location>
        <begin position="16"/>
        <end position="96"/>
    </location>
</feature>
<gene>
    <name evidence="7" type="ORF">ACFQ5G_07465</name>
</gene>
<evidence type="ECO:0000313" key="8">
    <source>
        <dbReference type="Proteomes" id="UP001597183"/>
    </source>
</evidence>